<dbReference type="GO" id="GO:0042597">
    <property type="term" value="C:periplasmic space"/>
    <property type="evidence" value="ECO:0007669"/>
    <property type="project" value="UniProtKB-ARBA"/>
</dbReference>
<dbReference type="KEGG" id="asun:KG104_08190"/>
<dbReference type="PANTHER" id="PTHR30290:SF10">
    <property type="entry name" value="PERIPLASMIC OLIGOPEPTIDE-BINDING PROTEIN-RELATED"/>
    <property type="match status" value="1"/>
</dbReference>
<gene>
    <name evidence="6" type="ORF">KG104_08190</name>
</gene>
<dbReference type="Pfam" id="PF00496">
    <property type="entry name" value="SBP_bac_5"/>
    <property type="match status" value="1"/>
</dbReference>
<dbReference type="GO" id="GO:0015833">
    <property type="term" value="P:peptide transport"/>
    <property type="evidence" value="ECO:0007669"/>
    <property type="project" value="TreeGrafter"/>
</dbReference>
<evidence type="ECO:0000256" key="2">
    <source>
        <dbReference type="ARBA" id="ARBA00005695"/>
    </source>
</evidence>
<dbReference type="GO" id="GO:0043190">
    <property type="term" value="C:ATP-binding cassette (ABC) transporter complex"/>
    <property type="evidence" value="ECO:0007669"/>
    <property type="project" value="InterPro"/>
</dbReference>
<reference evidence="6" key="1">
    <citation type="submission" date="2021-06" db="EMBL/GenBank/DDBJ databases">
        <title>Novel species in genus Arthrobacter.</title>
        <authorList>
            <person name="Zhang G."/>
        </authorList>
    </citation>
    <scope>NUCLEOTIDE SEQUENCE</scope>
    <source>
        <strain evidence="6">Zg-ZUI122</strain>
    </source>
</reference>
<comment type="similarity">
    <text evidence="2">Belongs to the bacterial solute-binding protein 5 family.</text>
</comment>
<proteinExistence type="inferred from homology"/>
<dbReference type="AlphaFoldDB" id="A0A975S8B9"/>
<evidence type="ECO:0000256" key="4">
    <source>
        <dbReference type="ARBA" id="ARBA00022729"/>
    </source>
</evidence>
<protein>
    <submittedName>
        <fullName evidence="6">ABC transporter substrate-binding protein</fullName>
    </submittedName>
</protein>
<dbReference type="InterPro" id="IPR030678">
    <property type="entry name" value="Peptide/Ni-bd"/>
</dbReference>
<dbReference type="Proteomes" id="UP000680588">
    <property type="component" value="Chromosome"/>
</dbReference>
<dbReference type="EMBL" id="CP076456">
    <property type="protein sequence ID" value="QWQ37676.1"/>
    <property type="molecule type" value="Genomic_DNA"/>
</dbReference>
<evidence type="ECO:0000313" key="7">
    <source>
        <dbReference type="Proteomes" id="UP000680588"/>
    </source>
</evidence>
<dbReference type="InterPro" id="IPR039424">
    <property type="entry name" value="SBP_5"/>
</dbReference>
<evidence type="ECO:0000256" key="3">
    <source>
        <dbReference type="ARBA" id="ARBA00022448"/>
    </source>
</evidence>
<evidence type="ECO:0000256" key="1">
    <source>
        <dbReference type="ARBA" id="ARBA00004196"/>
    </source>
</evidence>
<evidence type="ECO:0000259" key="5">
    <source>
        <dbReference type="Pfam" id="PF00496"/>
    </source>
</evidence>
<dbReference type="Gene3D" id="3.10.105.10">
    <property type="entry name" value="Dipeptide-binding Protein, Domain 3"/>
    <property type="match status" value="1"/>
</dbReference>
<keyword evidence="3" id="KW-0813">Transport</keyword>
<dbReference type="PANTHER" id="PTHR30290">
    <property type="entry name" value="PERIPLASMIC BINDING COMPONENT OF ABC TRANSPORTER"/>
    <property type="match status" value="1"/>
</dbReference>
<dbReference type="Gene3D" id="3.40.190.10">
    <property type="entry name" value="Periplasmic binding protein-like II"/>
    <property type="match status" value="1"/>
</dbReference>
<dbReference type="InterPro" id="IPR000914">
    <property type="entry name" value="SBP_5_dom"/>
</dbReference>
<sequence>MIQEPDVSPARPPKPHPQIPRTLAVLTAGAMLATAVSGCGGPAAASGSDTFVFATGKDISCLDPHVDGDMPQASIAANYLDSLVSQDSGGTIHPWLATAWSVSGDGLTYTFTVRDDVWFTDGTKLTAEAVKANLDHMVDPNTQSGTAGGYLKPYESTQVVDPTTAVVTLNRPYAAFLEVLAQPFLGIQSPAALKRPQVENCHSPVGSGPYKILDYVPQSKVTLVRNEDYNSAPPYAQHDGPAHIEKIEWRIVPEDSTRYGLLRAGQADALDLMPSVHFAEAEADGNVELTLRDRPGNPTNLILNTTRAPFDDLNVRKAFLHSAYVDAGINSVYFGTVTRAGGPLSSTTGFYSPDFEHVYDPDPAEAARLLDDAGWTEHDAEGYRVKDGERLRVHFPYTPGAWPAAHQALVTQIQATAKQAGFEVLIENGDAATVSELGNTFEYDLRADYWNTNTADVLRIVFSSEYTESAGFVANGSGFRNPGLDSILNAALATDDAAVRKDLYHQAQQIVSDHALQLPLYNQASQVALRSDRWTNLTLEPSLSLPYLYDVTAVDPQ</sequence>
<dbReference type="GO" id="GO:0030313">
    <property type="term" value="C:cell envelope"/>
    <property type="evidence" value="ECO:0007669"/>
    <property type="project" value="UniProtKB-SubCell"/>
</dbReference>
<name>A0A975S8B9_9MICC</name>
<evidence type="ECO:0000313" key="6">
    <source>
        <dbReference type="EMBL" id="QWQ37676.1"/>
    </source>
</evidence>
<dbReference type="CDD" id="cd08492">
    <property type="entry name" value="PBP2_NikA_DppA_OppA_like_15"/>
    <property type="match status" value="1"/>
</dbReference>
<accession>A0A975S8B9</accession>
<dbReference type="PIRSF" id="PIRSF002741">
    <property type="entry name" value="MppA"/>
    <property type="match status" value="1"/>
</dbReference>
<organism evidence="6 7">
    <name type="scientific">Arthrobacter sunyaminii</name>
    <dbReference type="NCBI Taxonomy" id="2816859"/>
    <lineage>
        <taxon>Bacteria</taxon>
        <taxon>Bacillati</taxon>
        <taxon>Actinomycetota</taxon>
        <taxon>Actinomycetes</taxon>
        <taxon>Micrococcales</taxon>
        <taxon>Micrococcaceae</taxon>
        <taxon>Arthrobacter</taxon>
    </lineage>
</organism>
<keyword evidence="7" id="KW-1185">Reference proteome</keyword>
<dbReference type="GO" id="GO:1904680">
    <property type="term" value="F:peptide transmembrane transporter activity"/>
    <property type="evidence" value="ECO:0007669"/>
    <property type="project" value="TreeGrafter"/>
</dbReference>
<keyword evidence="4" id="KW-0732">Signal</keyword>
<comment type="subcellular location">
    <subcellularLocation>
        <location evidence="1">Cell envelope</location>
    </subcellularLocation>
</comment>
<dbReference type="SUPFAM" id="SSF53850">
    <property type="entry name" value="Periplasmic binding protein-like II"/>
    <property type="match status" value="1"/>
</dbReference>
<feature type="domain" description="Solute-binding protein family 5" evidence="5">
    <location>
        <begin position="91"/>
        <end position="457"/>
    </location>
</feature>